<proteinExistence type="predicted"/>
<gene>
    <name evidence="2" type="ORF">SAMN05444377_11270</name>
</gene>
<name>A0A1M5CP11_9FLAO</name>
<dbReference type="InterPro" id="IPR029044">
    <property type="entry name" value="Nucleotide-diphossugar_trans"/>
</dbReference>
<dbReference type="Pfam" id="PF00535">
    <property type="entry name" value="Glycos_transf_2"/>
    <property type="match status" value="1"/>
</dbReference>
<dbReference type="STRING" id="1124188.SAMN05444377_11270"/>
<dbReference type="InterPro" id="IPR001173">
    <property type="entry name" value="Glyco_trans_2-like"/>
</dbReference>
<dbReference type="RefSeq" id="WP_073364014.1">
    <property type="nucleotide sequence ID" value="NZ_FQVQ01000012.1"/>
</dbReference>
<evidence type="ECO:0000313" key="3">
    <source>
        <dbReference type="Proteomes" id="UP000184147"/>
    </source>
</evidence>
<organism evidence="2 3">
    <name type="scientific">Flavobacterium fontis</name>
    <dbReference type="NCBI Taxonomy" id="1124188"/>
    <lineage>
        <taxon>Bacteria</taxon>
        <taxon>Pseudomonadati</taxon>
        <taxon>Bacteroidota</taxon>
        <taxon>Flavobacteriia</taxon>
        <taxon>Flavobacteriales</taxon>
        <taxon>Flavobacteriaceae</taxon>
        <taxon>Flavobacterium</taxon>
    </lineage>
</organism>
<dbReference type="OrthoDB" id="1116632at2"/>
<evidence type="ECO:0000313" key="2">
    <source>
        <dbReference type="EMBL" id="SHF56152.1"/>
    </source>
</evidence>
<sequence length="337" mass="39038">MRSGFNPNKDQLVPPSKYLHQVVVPVHIPHQTDYFKESLSILQFCLDSLTATVQPFTLITVVNNGSCEAVVQELNRRHHEGTIHEIIHTTAIGKVNALLKGLVGHQTPLVTLTDADVLFKPGWQEETIDLFEKVERIGAVGLIPQMNLFRIDGFSLVWEYLFSSRLRFAKIPDVAAAERFYDSIGWNRNYNPNHLLYNLQYTENGKSMWVGSGHVVTTFRRDVFREIQQSVPHQLGGDSEWYLEEKPYQFHYHKVTTASNFAFHMGNVSESWMEVPSTMPKTSTRTHIALSPSAPKINRVAYYWRYRFWRRIMMNTPLLFRWCILRKGLPKSVIDSW</sequence>
<feature type="domain" description="Glycosyltransferase 2-like" evidence="1">
    <location>
        <begin position="39"/>
        <end position="144"/>
    </location>
</feature>
<dbReference type="EMBL" id="FQVQ01000012">
    <property type="protein sequence ID" value="SHF56152.1"/>
    <property type="molecule type" value="Genomic_DNA"/>
</dbReference>
<dbReference type="AlphaFoldDB" id="A0A1M5CP11"/>
<evidence type="ECO:0000259" key="1">
    <source>
        <dbReference type="Pfam" id="PF00535"/>
    </source>
</evidence>
<dbReference type="GO" id="GO:0016740">
    <property type="term" value="F:transferase activity"/>
    <property type="evidence" value="ECO:0007669"/>
    <property type="project" value="UniProtKB-KW"/>
</dbReference>
<reference evidence="2 3" key="1">
    <citation type="submission" date="2016-11" db="EMBL/GenBank/DDBJ databases">
        <authorList>
            <person name="Jaros S."/>
            <person name="Januszkiewicz K."/>
            <person name="Wedrychowicz H."/>
        </authorList>
    </citation>
    <scope>NUCLEOTIDE SEQUENCE [LARGE SCALE GENOMIC DNA]</scope>
    <source>
        <strain evidence="2 3">DSM 25660</strain>
    </source>
</reference>
<dbReference type="SUPFAM" id="SSF53448">
    <property type="entry name" value="Nucleotide-diphospho-sugar transferases"/>
    <property type="match status" value="1"/>
</dbReference>
<dbReference type="Gene3D" id="3.90.550.10">
    <property type="entry name" value="Spore Coat Polysaccharide Biosynthesis Protein SpsA, Chain A"/>
    <property type="match status" value="1"/>
</dbReference>
<keyword evidence="2" id="KW-0808">Transferase</keyword>
<keyword evidence="3" id="KW-1185">Reference proteome</keyword>
<dbReference type="CDD" id="cd00761">
    <property type="entry name" value="Glyco_tranf_GTA_type"/>
    <property type="match status" value="1"/>
</dbReference>
<accession>A0A1M5CP11</accession>
<protein>
    <submittedName>
        <fullName evidence="2">Glycosyl transferase family 2</fullName>
    </submittedName>
</protein>
<dbReference type="Proteomes" id="UP000184147">
    <property type="component" value="Unassembled WGS sequence"/>
</dbReference>